<dbReference type="OrthoDB" id="6077919at2759"/>
<evidence type="ECO:0000259" key="2">
    <source>
        <dbReference type="Pfam" id="PF07776"/>
    </source>
</evidence>
<evidence type="ECO:0000256" key="1">
    <source>
        <dbReference type="SAM" id="MobiDB-lite"/>
    </source>
</evidence>
<sequence length="93" mass="10449">MYETTFQNNISPNDGLPQKICSDCFTKFCSIDAFRVACQEAKLKRAEEHQELETSKATTTVSAKTQPNTASDPIEIFVDAVDIDEAEEEEEQQ</sequence>
<protein>
    <submittedName>
        <fullName evidence="3">GG16939</fullName>
    </submittedName>
</protein>
<evidence type="ECO:0000313" key="3">
    <source>
        <dbReference type="EMBL" id="EDV49751.1"/>
    </source>
</evidence>
<reference evidence="3 4" key="2">
    <citation type="journal article" date="2008" name="Bioinformatics">
        <title>Assembly reconciliation.</title>
        <authorList>
            <person name="Zimin A.V."/>
            <person name="Smith D.R."/>
            <person name="Sutton G."/>
            <person name="Yorke J.A."/>
        </authorList>
    </citation>
    <scope>NUCLEOTIDE SEQUENCE [LARGE SCALE GENOMIC DNA]</scope>
    <source>
        <strain evidence="3 4">TSC#14021-0224.01</strain>
    </source>
</reference>
<dbReference type="InterPro" id="IPR012934">
    <property type="entry name" value="Znf_AD"/>
</dbReference>
<name>B3NZP1_DROER</name>
<dbReference type="GO" id="GO:0008270">
    <property type="term" value="F:zinc ion binding"/>
    <property type="evidence" value="ECO:0007669"/>
    <property type="project" value="InterPro"/>
</dbReference>
<proteinExistence type="predicted"/>
<organism evidence="3 4">
    <name type="scientific">Drosophila erecta</name>
    <name type="common">Fruit fly</name>
    <dbReference type="NCBI Taxonomy" id="7220"/>
    <lineage>
        <taxon>Eukaryota</taxon>
        <taxon>Metazoa</taxon>
        <taxon>Ecdysozoa</taxon>
        <taxon>Arthropoda</taxon>
        <taxon>Hexapoda</taxon>
        <taxon>Insecta</taxon>
        <taxon>Pterygota</taxon>
        <taxon>Neoptera</taxon>
        <taxon>Endopterygota</taxon>
        <taxon>Diptera</taxon>
        <taxon>Brachycera</taxon>
        <taxon>Muscomorpha</taxon>
        <taxon>Ephydroidea</taxon>
        <taxon>Drosophilidae</taxon>
        <taxon>Drosophila</taxon>
        <taxon>Sophophora</taxon>
    </lineage>
</organism>
<dbReference type="eggNOG" id="KOG1721">
    <property type="taxonomic scope" value="Eukaryota"/>
</dbReference>
<dbReference type="AlphaFoldDB" id="B3NZP1"/>
<dbReference type="Gene3D" id="3.40.1800.20">
    <property type="match status" value="1"/>
</dbReference>
<keyword evidence="4" id="KW-1185">Reference proteome</keyword>
<dbReference type="EMBL" id="CH954181">
    <property type="protein sequence ID" value="EDV49751.1"/>
    <property type="molecule type" value="Genomic_DNA"/>
</dbReference>
<feature type="domain" description="ZAD" evidence="2">
    <location>
        <begin position="2"/>
        <end position="43"/>
    </location>
</feature>
<dbReference type="HOGENOM" id="CLU_2401932_0_0_1"/>
<gene>
    <name evidence="3" type="primary">Dere\GG16939</name>
    <name evidence="3" type="ORF">Dere_GG16939</name>
</gene>
<dbReference type="Pfam" id="PF07776">
    <property type="entry name" value="zf-AD"/>
    <property type="match status" value="1"/>
</dbReference>
<dbReference type="GO" id="GO:0005634">
    <property type="term" value="C:nucleus"/>
    <property type="evidence" value="ECO:0007669"/>
    <property type="project" value="InterPro"/>
</dbReference>
<accession>B3NZP1</accession>
<reference evidence="3 4" key="1">
    <citation type="journal article" date="2007" name="Nature">
        <title>Evolution of genes and genomes on the Drosophila phylogeny.</title>
        <authorList>
            <consortium name="Drosophila 12 Genomes Consortium"/>
            <person name="Clark A.G."/>
            <person name="Eisen M.B."/>
            <person name="Smith D.R."/>
            <person name="Bergman C.M."/>
            <person name="Oliver B."/>
            <person name="Markow T.A."/>
            <person name="Kaufman T.C."/>
            <person name="Kellis M."/>
            <person name="Gelbart W."/>
            <person name="Iyer V.N."/>
            <person name="Pollard D.A."/>
            <person name="Sackton T.B."/>
            <person name="Larracuente A.M."/>
            <person name="Singh N.D."/>
            <person name="Abad J.P."/>
            <person name="Abt D.N."/>
            <person name="Adryan B."/>
            <person name="Aguade M."/>
            <person name="Akashi H."/>
            <person name="Anderson W.W."/>
            <person name="Aquadro C.F."/>
            <person name="Ardell D.H."/>
            <person name="Arguello R."/>
            <person name="Artieri C.G."/>
            <person name="Barbash D.A."/>
            <person name="Barker D."/>
            <person name="Barsanti P."/>
            <person name="Batterham P."/>
            <person name="Batzoglou S."/>
            <person name="Begun D."/>
            <person name="Bhutkar A."/>
            <person name="Blanco E."/>
            <person name="Bosak S.A."/>
            <person name="Bradley R.K."/>
            <person name="Brand A.D."/>
            <person name="Brent M.R."/>
            <person name="Brooks A.N."/>
            <person name="Brown R.H."/>
            <person name="Butlin R.K."/>
            <person name="Caggese C."/>
            <person name="Calvi B.R."/>
            <person name="Bernardo de Carvalho A."/>
            <person name="Caspi A."/>
            <person name="Castrezana S."/>
            <person name="Celniker S.E."/>
            <person name="Chang J.L."/>
            <person name="Chapple C."/>
            <person name="Chatterji S."/>
            <person name="Chinwalla A."/>
            <person name="Civetta A."/>
            <person name="Clifton S.W."/>
            <person name="Comeron J.M."/>
            <person name="Costello J.C."/>
            <person name="Coyne J.A."/>
            <person name="Daub J."/>
            <person name="David R.G."/>
            <person name="Delcher A.L."/>
            <person name="Delehaunty K."/>
            <person name="Do C.B."/>
            <person name="Ebling H."/>
            <person name="Edwards K."/>
            <person name="Eickbush T."/>
            <person name="Evans J.D."/>
            <person name="Filipski A."/>
            <person name="Findeiss S."/>
            <person name="Freyhult E."/>
            <person name="Fulton L."/>
            <person name="Fulton R."/>
            <person name="Garcia A.C."/>
            <person name="Gardiner A."/>
            <person name="Garfield D.A."/>
            <person name="Garvin B.E."/>
            <person name="Gibson G."/>
            <person name="Gilbert D."/>
            <person name="Gnerre S."/>
            <person name="Godfrey J."/>
            <person name="Good R."/>
            <person name="Gotea V."/>
            <person name="Gravely B."/>
            <person name="Greenberg A.J."/>
            <person name="Griffiths-Jones S."/>
            <person name="Gross S."/>
            <person name="Guigo R."/>
            <person name="Gustafson E.A."/>
            <person name="Haerty W."/>
            <person name="Hahn M.W."/>
            <person name="Halligan D.L."/>
            <person name="Halpern A.L."/>
            <person name="Halter G.M."/>
            <person name="Han M.V."/>
            <person name="Heger A."/>
            <person name="Hillier L."/>
            <person name="Hinrichs A.S."/>
            <person name="Holmes I."/>
            <person name="Hoskins R.A."/>
            <person name="Hubisz M.J."/>
            <person name="Hultmark D."/>
            <person name="Huntley M.A."/>
            <person name="Jaffe D.B."/>
            <person name="Jagadeeshan S."/>
            <person name="Jeck W.R."/>
            <person name="Johnson J."/>
            <person name="Jones C.D."/>
            <person name="Jordan W.C."/>
            <person name="Karpen G.H."/>
            <person name="Kataoka E."/>
            <person name="Keightley P.D."/>
            <person name="Kheradpour P."/>
            <person name="Kirkness E.F."/>
            <person name="Koerich L.B."/>
            <person name="Kristiansen K."/>
            <person name="Kudrna D."/>
            <person name="Kulathinal R.J."/>
            <person name="Kumar S."/>
            <person name="Kwok R."/>
            <person name="Lander E."/>
            <person name="Langley C.H."/>
            <person name="Lapoint R."/>
            <person name="Lazzaro B.P."/>
            <person name="Lee S.J."/>
            <person name="Levesque L."/>
            <person name="Li R."/>
            <person name="Lin C.F."/>
            <person name="Lin M.F."/>
            <person name="Lindblad-Toh K."/>
            <person name="Llopart A."/>
            <person name="Long M."/>
            <person name="Low L."/>
            <person name="Lozovsky E."/>
            <person name="Lu J."/>
            <person name="Luo M."/>
            <person name="Machado C.A."/>
            <person name="Makalowski W."/>
            <person name="Marzo M."/>
            <person name="Matsuda M."/>
            <person name="Matzkin L."/>
            <person name="McAllister B."/>
            <person name="McBride C.S."/>
            <person name="McKernan B."/>
            <person name="McKernan K."/>
            <person name="Mendez-Lago M."/>
            <person name="Minx P."/>
            <person name="Mollenhauer M.U."/>
            <person name="Montooth K."/>
            <person name="Mount S.M."/>
            <person name="Mu X."/>
            <person name="Myers E."/>
            <person name="Negre B."/>
            <person name="Newfeld S."/>
            <person name="Nielsen R."/>
            <person name="Noor M.A."/>
            <person name="O'Grady P."/>
            <person name="Pachter L."/>
            <person name="Papaceit M."/>
            <person name="Parisi M.J."/>
            <person name="Parisi M."/>
            <person name="Parts L."/>
            <person name="Pedersen J.S."/>
            <person name="Pesole G."/>
            <person name="Phillippy A.M."/>
            <person name="Ponting C.P."/>
            <person name="Pop M."/>
            <person name="Porcelli D."/>
            <person name="Powell J.R."/>
            <person name="Prohaska S."/>
            <person name="Pruitt K."/>
            <person name="Puig M."/>
            <person name="Quesneville H."/>
            <person name="Ram K.R."/>
            <person name="Rand D."/>
            <person name="Rasmussen M.D."/>
            <person name="Reed L.K."/>
            <person name="Reenan R."/>
            <person name="Reily A."/>
            <person name="Remington K.A."/>
            <person name="Rieger T.T."/>
            <person name="Ritchie M.G."/>
            <person name="Robin C."/>
            <person name="Rogers Y.H."/>
            <person name="Rohde C."/>
            <person name="Rozas J."/>
            <person name="Rubenfield M.J."/>
            <person name="Ruiz A."/>
            <person name="Russo S."/>
            <person name="Salzberg S.L."/>
            <person name="Sanchez-Gracia A."/>
            <person name="Saranga D.J."/>
            <person name="Sato H."/>
            <person name="Schaeffer S.W."/>
            <person name="Schatz M.C."/>
            <person name="Schlenke T."/>
            <person name="Schwartz R."/>
            <person name="Segarra C."/>
            <person name="Singh R.S."/>
            <person name="Sirot L."/>
            <person name="Sirota M."/>
            <person name="Sisneros N.B."/>
            <person name="Smith C.D."/>
            <person name="Smith T.F."/>
            <person name="Spieth J."/>
            <person name="Stage D.E."/>
            <person name="Stark A."/>
            <person name="Stephan W."/>
            <person name="Strausberg R.L."/>
            <person name="Strempel S."/>
            <person name="Sturgill D."/>
            <person name="Sutton G."/>
            <person name="Sutton G.G."/>
            <person name="Tao W."/>
            <person name="Teichmann S."/>
            <person name="Tobari Y.N."/>
            <person name="Tomimura Y."/>
            <person name="Tsolas J.M."/>
            <person name="Valente V.L."/>
            <person name="Venter E."/>
            <person name="Venter J.C."/>
            <person name="Vicario S."/>
            <person name="Vieira F.G."/>
            <person name="Vilella A.J."/>
            <person name="Villasante A."/>
            <person name="Walenz B."/>
            <person name="Wang J."/>
            <person name="Wasserman M."/>
            <person name="Watts T."/>
            <person name="Wilson D."/>
            <person name="Wilson R.K."/>
            <person name="Wing R.A."/>
            <person name="Wolfner M.F."/>
            <person name="Wong A."/>
            <person name="Wong G.K."/>
            <person name="Wu C.I."/>
            <person name="Wu G."/>
            <person name="Yamamoto D."/>
            <person name="Yang H.P."/>
            <person name="Yang S.P."/>
            <person name="Yorke J.A."/>
            <person name="Yoshida K."/>
            <person name="Zdobnov E."/>
            <person name="Zhang P."/>
            <person name="Zhang Y."/>
            <person name="Zimin A.V."/>
            <person name="Baldwin J."/>
            <person name="Abdouelleil A."/>
            <person name="Abdulkadir J."/>
            <person name="Abebe A."/>
            <person name="Abera B."/>
            <person name="Abreu J."/>
            <person name="Acer S.C."/>
            <person name="Aftuck L."/>
            <person name="Alexander A."/>
            <person name="An P."/>
            <person name="Anderson E."/>
            <person name="Anderson S."/>
            <person name="Arachi H."/>
            <person name="Azer M."/>
            <person name="Bachantsang P."/>
            <person name="Barry A."/>
            <person name="Bayul T."/>
            <person name="Berlin A."/>
            <person name="Bessette D."/>
            <person name="Bloom T."/>
            <person name="Blye J."/>
            <person name="Boguslavskiy L."/>
            <person name="Bonnet C."/>
            <person name="Boukhgalter B."/>
            <person name="Bourzgui I."/>
            <person name="Brown A."/>
            <person name="Cahill P."/>
            <person name="Channer S."/>
            <person name="Cheshatsang Y."/>
            <person name="Chuda L."/>
            <person name="Citroen M."/>
            <person name="Collymore A."/>
            <person name="Cooke P."/>
            <person name="Costello M."/>
            <person name="D'Aco K."/>
            <person name="Daza R."/>
            <person name="De Haan G."/>
            <person name="DeGray S."/>
            <person name="DeMaso C."/>
            <person name="Dhargay N."/>
            <person name="Dooley K."/>
            <person name="Dooley E."/>
            <person name="Doricent M."/>
            <person name="Dorje P."/>
            <person name="Dorjee K."/>
            <person name="Dupes A."/>
            <person name="Elong R."/>
            <person name="Falk J."/>
            <person name="Farina A."/>
            <person name="Faro S."/>
            <person name="Ferguson D."/>
            <person name="Fisher S."/>
            <person name="Foley C.D."/>
            <person name="Franke A."/>
            <person name="Friedrich D."/>
            <person name="Gadbois L."/>
            <person name="Gearin G."/>
            <person name="Gearin C.R."/>
            <person name="Giannoukos G."/>
            <person name="Goode T."/>
            <person name="Graham J."/>
            <person name="Grandbois E."/>
            <person name="Grewal S."/>
            <person name="Gyaltsen K."/>
            <person name="Hafez N."/>
            <person name="Hagos B."/>
            <person name="Hall J."/>
            <person name="Henson C."/>
            <person name="Hollinger A."/>
            <person name="Honan T."/>
            <person name="Huard M.D."/>
            <person name="Hughes L."/>
            <person name="Hurhula B."/>
            <person name="Husby M.E."/>
            <person name="Kamat A."/>
            <person name="Kanga B."/>
            <person name="Kashin S."/>
            <person name="Khazanovich D."/>
            <person name="Kisner P."/>
            <person name="Lance K."/>
            <person name="Lara M."/>
            <person name="Lee W."/>
            <person name="Lennon N."/>
            <person name="Letendre F."/>
            <person name="LeVine R."/>
            <person name="Lipovsky A."/>
            <person name="Liu X."/>
            <person name="Liu J."/>
            <person name="Liu S."/>
            <person name="Lokyitsang T."/>
            <person name="Lokyitsang Y."/>
            <person name="Lubonja R."/>
            <person name="Lui A."/>
            <person name="MacDonald P."/>
            <person name="Magnisalis V."/>
            <person name="Maru K."/>
            <person name="Matthews C."/>
            <person name="McCusker W."/>
            <person name="McDonough S."/>
            <person name="Mehta T."/>
            <person name="Meldrim J."/>
            <person name="Meneus L."/>
            <person name="Mihai O."/>
            <person name="Mihalev A."/>
            <person name="Mihova T."/>
            <person name="Mittelman R."/>
            <person name="Mlenga V."/>
            <person name="Montmayeur A."/>
            <person name="Mulrain L."/>
            <person name="Navidi A."/>
            <person name="Naylor J."/>
            <person name="Negash T."/>
            <person name="Nguyen T."/>
            <person name="Nguyen N."/>
            <person name="Nicol R."/>
            <person name="Norbu C."/>
            <person name="Norbu N."/>
            <person name="Novod N."/>
            <person name="O'Neill B."/>
            <person name="Osman S."/>
            <person name="Markiewicz E."/>
            <person name="Oyono O.L."/>
            <person name="Patti C."/>
            <person name="Phunkhang P."/>
            <person name="Pierre F."/>
            <person name="Priest M."/>
            <person name="Raghuraman S."/>
            <person name="Rege F."/>
            <person name="Reyes R."/>
            <person name="Rise C."/>
            <person name="Rogov P."/>
            <person name="Ross K."/>
            <person name="Ryan E."/>
            <person name="Settipalli S."/>
            <person name="Shea T."/>
            <person name="Sherpa N."/>
            <person name="Shi L."/>
            <person name="Shih D."/>
            <person name="Sparrow T."/>
            <person name="Spaulding J."/>
            <person name="Stalker J."/>
            <person name="Stange-Thomann N."/>
            <person name="Stavropoulos S."/>
            <person name="Stone C."/>
            <person name="Strader C."/>
            <person name="Tesfaye S."/>
            <person name="Thomson T."/>
            <person name="Thoulutsang Y."/>
            <person name="Thoulutsang D."/>
            <person name="Topham K."/>
            <person name="Topping I."/>
            <person name="Tsamla T."/>
            <person name="Vassiliev H."/>
            <person name="Vo A."/>
            <person name="Wangchuk T."/>
            <person name="Wangdi T."/>
            <person name="Weiand M."/>
            <person name="Wilkinson J."/>
            <person name="Wilson A."/>
            <person name="Yadav S."/>
            <person name="Young G."/>
            <person name="Yu Q."/>
            <person name="Zembek L."/>
            <person name="Zhong D."/>
            <person name="Zimmer A."/>
            <person name="Zwirko Z."/>
            <person name="Jaffe D.B."/>
            <person name="Alvarez P."/>
            <person name="Brockman W."/>
            <person name="Butler J."/>
            <person name="Chin C."/>
            <person name="Gnerre S."/>
            <person name="Grabherr M."/>
            <person name="Kleber M."/>
            <person name="Mauceli E."/>
            <person name="MacCallum I."/>
        </authorList>
    </citation>
    <scope>NUCLEOTIDE SEQUENCE [LARGE SCALE GENOMIC DNA]</scope>
    <source>
        <strain evidence="3 4">TSC#14021-0224.01</strain>
    </source>
</reference>
<feature type="compositionally biased region" description="Low complexity" evidence="1">
    <location>
        <begin position="55"/>
        <end position="65"/>
    </location>
</feature>
<feature type="region of interest" description="Disordered" evidence="1">
    <location>
        <begin position="50"/>
        <end position="72"/>
    </location>
</feature>
<dbReference type="SUPFAM" id="SSF57716">
    <property type="entry name" value="Glucocorticoid receptor-like (DNA-binding domain)"/>
    <property type="match status" value="1"/>
</dbReference>
<evidence type="ECO:0000313" key="4">
    <source>
        <dbReference type="Proteomes" id="UP000008711"/>
    </source>
</evidence>
<dbReference type="Proteomes" id="UP000008711">
    <property type="component" value="Unassembled WGS sequence"/>
</dbReference>